<keyword evidence="1" id="KW-0812">Transmembrane</keyword>
<dbReference type="Proteomes" id="UP000823629">
    <property type="component" value="Unassembled WGS sequence"/>
</dbReference>
<accession>A0A9D9D9C2</accession>
<keyword evidence="2" id="KW-0732">Signal</keyword>
<sequence length="672" mass="75231">MILKRITGALVLALGVFSLGVSNSPSSLYDAPIHNAKNALATSTDSEEIGVEYDGAGFNESETIPLGEQMLVSITSSTYTDTTQSYTFRFSSQFNTYYTRYRDLNFTINDPTFDVNADYSTGLPDSELPHFDAYVYSIKPRTSGSNRGHVIIPSQVVRKGFYVLDIVGIMSDAVIEDQAEGIEAIDIPSSVVSVYDNALTNLPETCEINVAYAEDNLPEGYSEFWTDSSNVNYGVELEETSYNVSGTSSIGTGENFIYGFLGNEQTGIEQLPLRVTYDVVHADGSVETKHFYPEIEHSQGNRYEGCGSSIASSSATKFVDIPLAKGDSIDDESIVLSNIYKAERSEISQRYEPLVSDGQFSVHPSISYKEKYSVDYFLNMEYDSTKSFGGYTYVSTKIDQQPDIYQELNYSTYSSYKDRLESNSNYQIRYRFTQIATGNYKVSYLSNNEIKTVEISTESPVAYFQIKKGNDNLVTFEFKNEWVGDDFDPKNLVSFSLEGMSITLDIFNKSTNAIITKSNVSTRFGSIPIYEQSFDLNFLSVNSMYIFIFVGYVALFAAVTAANFFYKKNKYKNDEFKRVNPRSFFINAGVALVGVGTILLSILTIVSRATFLNNSVVTYNPIDVVVIVSSIFAVLFLGYYIRYFVTEFKAYREKKKVEALKLNEDKADDGTN</sequence>
<keyword evidence="1" id="KW-1133">Transmembrane helix</keyword>
<protein>
    <recommendedName>
        <fullName evidence="5">DUF1430 domain-containing protein</fullName>
    </recommendedName>
</protein>
<feature type="chain" id="PRO_5038411551" description="DUF1430 domain-containing protein" evidence="2">
    <location>
        <begin position="24"/>
        <end position="672"/>
    </location>
</feature>
<name>A0A9D9D9C2_9BACL</name>
<feature type="signal peptide" evidence="2">
    <location>
        <begin position="1"/>
        <end position="23"/>
    </location>
</feature>
<reference evidence="3" key="2">
    <citation type="journal article" date="2021" name="PeerJ">
        <title>Extensive microbial diversity within the chicken gut microbiome revealed by metagenomics and culture.</title>
        <authorList>
            <person name="Gilroy R."/>
            <person name="Ravi A."/>
            <person name="Getino M."/>
            <person name="Pursley I."/>
            <person name="Horton D.L."/>
            <person name="Alikhan N.F."/>
            <person name="Baker D."/>
            <person name="Gharbi K."/>
            <person name="Hall N."/>
            <person name="Watson M."/>
            <person name="Adriaenssens E.M."/>
            <person name="Foster-Nyarko E."/>
            <person name="Jarju S."/>
            <person name="Secka A."/>
            <person name="Antonio M."/>
            <person name="Oren A."/>
            <person name="Chaudhuri R.R."/>
            <person name="La Ragione R."/>
            <person name="Hildebrand F."/>
            <person name="Pallen M.J."/>
        </authorList>
    </citation>
    <scope>NUCLEOTIDE SEQUENCE</scope>
    <source>
        <strain evidence="3">1748</strain>
    </source>
</reference>
<gene>
    <name evidence="3" type="ORF">IAC78_01755</name>
</gene>
<comment type="caution">
    <text evidence="3">The sequence shown here is derived from an EMBL/GenBank/DDBJ whole genome shotgun (WGS) entry which is preliminary data.</text>
</comment>
<evidence type="ECO:0000313" key="3">
    <source>
        <dbReference type="EMBL" id="MBO8414192.1"/>
    </source>
</evidence>
<feature type="transmembrane region" description="Helical" evidence="1">
    <location>
        <begin position="544"/>
        <end position="565"/>
    </location>
</feature>
<reference evidence="3" key="1">
    <citation type="submission" date="2020-10" db="EMBL/GenBank/DDBJ databases">
        <authorList>
            <person name="Gilroy R."/>
        </authorList>
    </citation>
    <scope>NUCLEOTIDE SEQUENCE</scope>
    <source>
        <strain evidence="3">1748</strain>
    </source>
</reference>
<feature type="transmembrane region" description="Helical" evidence="1">
    <location>
        <begin position="585"/>
        <end position="606"/>
    </location>
</feature>
<dbReference type="EMBL" id="JADING010000051">
    <property type="protein sequence ID" value="MBO8414192.1"/>
    <property type="molecule type" value="Genomic_DNA"/>
</dbReference>
<keyword evidence="1" id="KW-0472">Membrane</keyword>
<feature type="transmembrane region" description="Helical" evidence="1">
    <location>
        <begin position="626"/>
        <end position="645"/>
    </location>
</feature>
<proteinExistence type="predicted"/>
<evidence type="ECO:0008006" key="5">
    <source>
        <dbReference type="Google" id="ProtNLM"/>
    </source>
</evidence>
<organism evidence="3 4">
    <name type="scientific">Candidatus Scatoplasma merdavium</name>
    <dbReference type="NCBI Taxonomy" id="2840932"/>
    <lineage>
        <taxon>Bacteria</taxon>
        <taxon>Bacillati</taxon>
        <taxon>Bacillota</taxon>
        <taxon>Bacilli</taxon>
        <taxon>Bacillales</taxon>
        <taxon>Candidatus Scatoplasma</taxon>
    </lineage>
</organism>
<evidence type="ECO:0000256" key="1">
    <source>
        <dbReference type="SAM" id="Phobius"/>
    </source>
</evidence>
<evidence type="ECO:0000313" key="4">
    <source>
        <dbReference type="Proteomes" id="UP000823629"/>
    </source>
</evidence>
<evidence type="ECO:0000256" key="2">
    <source>
        <dbReference type="SAM" id="SignalP"/>
    </source>
</evidence>
<dbReference type="AlphaFoldDB" id="A0A9D9D9C2"/>